<organism evidence="1 2">
    <name type="scientific">Bacteroides sedimenti</name>
    <dbReference type="NCBI Taxonomy" id="2136147"/>
    <lineage>
        <taxon>Bacteria</taxon>
        <taxon>Pseudomonadati</taxon>
        <taxon>Bacteroidota</taxon>
        <taxon>Bacteroidia</taxon>
        <taxon>Bacteroidales</taxon>
        <taxon>Bacteroidaceae</taxon>
        <taxon>Bacteroides</taxon>
    </lineage>
</organism>
<name>A0ABN6Z1U9_9BACE</name>
<dbReference type="RefSeq" id="WP_353333602.1">
    <property type="nucleotide sequence ID" value="NZ_AP028055.1"/>
</dbReference>
<dbReference type="Proteomes" id="UP001496674">
    <property type="component" value="Chromosome"/>
</dbReference>
<dbReference type="EMBL" id="AP028055">
    <property type="protein sequence ID" value="BEG98568.1"/>
    <property type="molecule type" value="Genomic_DNA"/>
</dbReference>
<proteinExistence type="predicted"/>
<reference evidence="1 2" key="1">
    <citation type="submission" date="2023-04" db="EMBL/GenBank/DDBJ databases">
        <title>Draft genome sequence of acteroides sedimenti strain YN3PY1.</title>
        <authorList>
            <person name="Yoshida N."/>
        </authorList>
    </citation>
    <scope>NUCLEOTIDE SEQUENCE [LARGE SCALE GENOMIC DNA]</scope>
    <source>
        <strain evidence="1 2">YN3PY1</strain>
    </source>
</reference>
<accession>A0ABN6Z1U9</accession>
<keyword evidence="2" id="KW-1185">Reference proteome</keyword>
<sequence>MIKDILSLVANIPTPQFFVTADIIKHSSEEPKGIEHFILQKLDDIKNGAKARKYAFRESGWQINFTFFPTNQVVDKRYALMNKMIKEKKKIR</sequence>
<evidence type="ECO:0000313" key="2">
    <source>
        <dbReference type="Proteomes" id="UP001496674"/>
    </source>
</evidence>
<evidence type="ECO:0000313" key="1">
    <source>
        <dbReference type="EMBL" id="BEG98568.1"/>
    </source>
</evidence>
<gene>
    <name evidence="1" type="ORF">BSYN_08330</name>
</gene>
<protein>
    <submittedName>
        <fullName evidence="1">Uncharacterized protein</fullName>
    </submittedName>
</protein>